<dbReference type="InterPro" id="IPR014962">
    <property type="entry name" value="YolD"/>
</dbReference>
<organism evidence="1 2">
    <name type="scientific">Anaerostipes butyraticus</name>
    <dbReference type="NCBI Taxonomy" id="645466"/>
    <lineage>
        <taxon>Bacteria</taxon>
        <taxon>Bacillati</taxon>
        <taxon>Bacillota</taxon>
        <taxon>Clostridia</taxon>
        <taxon>Lachnospirales</taxon>
        <taxon>Lachnospiraceae</taxon>
        <taxon>Anaerostipes</taxon>
    </lineage>
</organism>
<gene>
    <name evidence="1" type="ORF">ANBU17_15820</name>
</gene>
<dbReference type="RefSeq" id="WP_243282583.1">
    <property type="nucleotide sequence ID" value="NZ_BLYI01000031.1"/>
</dbReference>
<accession>A0A916Q9N3</accession>
<reference evidence="1" key="1">
    <citation type="submission" date="2020-06" db="EMBL/GenBank/DDBJ databases">
        <title>Characterization of fructooligosaccharide metabolism and fructooligosaccharide-degrading enzymes in human commensal butyrate producers.</title>
        <authorList>
            <person name="Tanno H."/>
            <person name="Fujii T."/>
            <person name="Hirano K."/>
            <person name="Maeno S."/>
            <person name="Tonozuka T."/>
            <person name="Sakamoto M."/>
            <person name="Ohkuma M."/>
            <person name="Tochio T."/>
            <person name="Endo A."/>
        </authorList>
    </citation>
    <scope>NUCLEOTIDE SEQUENCE</scope>
    <source>
        <strain evidence="1">JCM 17466</strain>
    </source>
</reference>
<protein>
    <recommendedName>
        <fullName evidence="3">YolD-like protein</fullName>
    </recommendedName>
</protein>
<evidence type="ECO:0008006" key="3">
    <source>
        <dbReference type="Google" id="ProtNLM"/>
    </source>
</evidence>
<comment type="caution">
    <text evidence="1">The sequence shown here is derived from an EMBL/GenBank/DDBJ whole genome shotgun (WGS) entry which is preliminary data.</text>
</comment>
<sequence length="113" mass="13462">MEHRKMCRQDRAKQFMPFAALKGYPEALRRKEKILVPKKELAPDYQEELDREFQKIRKNDMVSVIYFCHGEYRKMTGLVSKIDKNMRKLTIVHMEIPLNDLYAVRREEASADG</sequence>
<name>A0A916Q9N3_9FIRM</name>
<dbReference type="Pfam" id="PF08863">
    <property type="entry name" value="YolD"/>
    <property type="match status" value="1"/>
</dbReference>
<keyword evidence="2" id="KW-1185">Reference proteome</keyword>
<proteinExistence type="predicted"/>
<dbReference type="EMBL" id="BLYI01000031">
    <property type="protein sequence ID" value="GFO85235.1"/>
    <property type="molecule type" value="Genomic_DNA"/>
</dbReference>
<dbReference type="AlphaFoldDB" id="A0A916Q9N3"/>
<dbReference type="Proteomes" id="UP000613208">
    <property type="component" value="Unassembled WGS sequence"/>
</dbReference>
<evidence type="ECO:0000313" key="1">
    <source>
        <dbReference type="EMBL" id="GFO85235.1"/>
    </source>
</evidence>
<evidence type="ECO:0000313" key="2">
    <source>
        <dbReference type="Proteomes" id="UP000613208"/>
    </source>
</evidence>